<dbReference type="Pfam" id="PF01041">
    <property type="entry name" value="DegT_DnrJ_EryC1"/>
    <property type="match status" value="1"/>
</dbReference>
<dbReference type="GO" id="GO:0000271">
    <property type="term" value="P:polysaccharide biosynthetic process"/>
    <property type="evidence" value="ECO:0007669"/>
    <property type="project" value="TreeGrafter"/>
</dbReference>
<protein>
    <recommendedName>
        <fullName evidence="7">Aminotransferase</fullName>
    </recommendedName>
</protein>
<dbReference type="SUPFAM" id="SSF53383">
    <property type="entry name" value="PLP-dependent transferases"/>
    <property type="match status" value="1"/>
</dbReference>
<dbReference type="Gene3D" id="3.90.1150.10">
    <property type="entry name" value="Aspartate Aminotransferase, domain 1"/>
    <property type="match status" value="1"/>
</dbReference>
<gene>
    <name evidence="5" type="ORF">GFER_16045</name>
</gene>
<evidence type="ECO:0000313" key="6">
    <source>
        <dbReference type="Proteomes" id="UP000035068"/>
    </source>
</evidence>
<sequence length="411" mass="44873">MTSVVDIKHSALQKPSPTKWVPLAGADWRVLDIVRAAPGAFFSSQRAVLRLEEYLAGILGVSVLATEVGRTAIRFGLTALGLGRGEGVLVPAMVCPTVISAILNAGCRPVFADVAEGEITVSAESLLPFFTPEVRAVLVPHLYCLSAPMVDIENFCKAKGVFLIDDAAQSFGLRYQGQYLGTFGDVGILSFGPFKGIASLRGGALVSRSPGLIEKARIQLVHKEKAYAPFRRCISGYFKYFRRRHFLEKKRENTKSGKTPRGPKESVPAYAGGYSLTGFDAALTRLTILRHAEILQARSLTAEKVFQSLSDTGLFGFIGAPDLPYVKIPVRLQRGHDAKEVVALLRELKIDAERIYRPAHLGSSFQQYAAHSLPNAEKCHREIILLPNPYTQGEDAVARMAQAVQSLSRHL</sequence>
<keyword evidence="3 4" id="KW-0663">Pyridoxal phosphate</keyword>
<name>A0A0C2HET5_9BACT</name>
<reference evidence="5 6" key="1">
    <citation type="submission" date="2014-12" db="EMBL/GenBank/DDBJ databases">
        <title>Genomes of Geoalkalibacter ferrihydriticus and Geoalkalibacter subterraneus, two haloalkaliphilic metal-reducing members of the Geobacteraceae.</title>
        <authorList>
            <person name="Badalamenti J.P."/>
            <person name="Torres C.I."/>
            <person name="Krajmalnik-Brown R."/>
            <person name="Bond D.R."/>
        </authorList>
    </citation>
    <scope>NUCLEOTIDE SEQUENCE [LARGE SCALE GENOMIC DNA]</scope>
    <source>
        <strain evidence="5 6">DSM 17813</strain>
    </source>
</reference>
<feature type="modified residue" description="N6-(pyridoxal phosphate)lysine" evidence="3">
    <location>
        <position position="195"/>
    </location>
</feature>
<dbReference type="Proteomes" id="UP000035068">
    <property type="component" value="Unassembled WGS sequence"/>
</dbReference>
<evidence type="ECO:0000256" key="2">
    <source>
        <dbReference type="PIRSR" id="PIRSR000390-1"/>
    </source>
</evidence>
<keyword evidence="6" id="KW-1185">Reference proteome</keyword>
<dbReference type="PANTHER" id="PTHR30244">
    <property type="entry name" value="TRANSAMINASE"/>
    <property type="match status" value="1"/>
</dbReference>
<dbReference type="InterPro" id="IPR015421">
    <property type="entry name" value="PyrdxlP-dep_Trfase_major"/>
</dbReference>
<dbReference type="InterPro" id="IPR000653">
    <property type="entry name" value="DegT/StrS_aminotransferase"/>
</dbReference>
<dbReference type="InterPro" id="IPR015424">
    <property type="entry name" value="PyrdxlP-dep_Trfase"/>
</dbReference>
<proteinExistence type="inferred from homology"/>
<feature type="active site" description="Proton acceptor" evidence="2">
    <location>
        <position position="195"/>
    </location>
</feature>
<dbReference type="GO" id="GO:0008483">
    <property type="term" value="F:transaminase activity"/>
    <property type="evidence" value="ECO:0007669"/>
    <property type="project" value="TreeGrafter"/>
</dbReference>
<evidence type="ECO:0000256" key="4">
    <source>
        <dbReference type="RuleBase" id="RU004508"/>
    </source>
</evidence>
<dbReference type="Gene3D" id="3.40.640.10">
    <property type="entry name" value="Type I PLP-dependent aspartate aminotransferase-like (Major domain)"/>
    <property type="match status" value="1"/>
</dbReference>
<dbReference type="RefSeq" id="WP_040101027.1">
    <property type="nucleotide sequence ID" value="NZ_JWJD01000010.1"/>
</dbReference>
<evidence type="ECO:0000256" key="1">
    <source>
        <dbReference type="ARBA" id="ARBA00037999"/>
    </source>
</evidence>
<evidence type="ECO:0008006" key="7">
    <source>
        <dbReference type="Google" id="ProtNLM"/>
    </source>
</evidence>
<dbReference type="InterPro" id="IPR015422">
    <property type="entry name" value="PyrdxlP-dep_Trfase_small"/>
</dbReference>
<dbReference type="PIRSF" id="PIRSF000390">
    <property type="entry name" value="PLP_StrS"/>
    <property type="match status" value="1"/>
</dbReference>
<comment type="caution">
    <text evidence="5">The sequence shown here is derived from an EMBL/GenBank/DDBJ whole genome shotgun (WGS) entry which is preliminary data.</text>
</comment>
<evidence type="ECO:0000313" key="5">
    <source>
        <dbReference type="EMBL" id="KIH75471.1"/>
    </source>
</evidence>
<comment type="similarity">
    <text evidence="1 4">Belongs to the DegT/DnrJ/EryC1 family.</text>
</comment>
<dbReference type="EMBL" id="JWJD01000010">
    <property type="protein sequence ID" value="KIH75471.1"/>
    <property type="molecule type" value="Genomic_DNA"/>
</dbReference>
<organism evidence="5 6">
    <name type="scientific">Geoalkalibacter ferrihydriticus DSM 17813</name>
    <dbReference type="NCBI Taxonomy" id="1121915"/>
    <lineage>
        <taxon>Bacteria</taxon>
        <taxon>Pseudomonadati</taxon>
        <taxon>Thermodesulfobacteriota</taxon>
        <taxon>Desulfuromonadia</taxon>
        <taxon>Desulfuromonadales</taxon>
        <taxon>Geoalkalibacteraceae</taxon>
        <taxon>Geoalkalibacter</taxon>
    </lineage>
</organism>
<evidence type="ECO:0000256" key="3">
    <source>
        <dbReference type="PIRSR" id="PIRSR000390-2"/>
    </source>
</evidence>
<dbReference type="AlphaFoldDB" id="A0A0C2HET5"/>
<dbReference type="GO" id="GO:0030170">
    <property type="term" value="F:pyridoxal phosphate binding"/>
    <property type="evidence" value="ECO:0007669"/>
    <property type="project" value="TreeGrafter"/>
</dbReference>
<dbReference type="PANTHER" id="PTHR30244:SF34">
    <property type="entry name" value="DTDP-4-AMINO-4,6-DIDEOXYGALACTOSE TRANSAMINASE"/>
    <property type="match status" value="1"/>
</dbReference>
<accession>A0A0C2HET5</accession>